<accession>A0A2T3W6A8</accession>
<evidence type="ECO:0000256" key="3">
    <source>
        <dbReference type="ARBA" id="ARBA00023163"/>
    </source>
</evidence>
<dbReference type="InterPro" id="IPR002577">
    <property type="entry name" value="HTH_HxlR"/>
</dbReference>
<dbReference type="Proteomes" id="UP000240317">
    <property type="component" value="Unassembled WGS sequence"/>
</dbReference>
<gene>
    <name evidence="5" type="ORF">C8263_12675</name>
</gene>
<dbReference type="CDD" id="cd00090">
    <property type="entry name" value="HTH_ARSR"/>
    <property type="match status" value="1"/>
</dbReference>
<dbReference type="InterPro" id="IPR036388">
    <property type="entry name" value="WH-like_DNA-bd_sf"/>
</dbReference>
<evidence type="ECO:0000256" key="1">
    <source>
        <dbReference type="ARBA" id="ARBA00023015"/>
    </source>
</evidence>
<proteinExistence type="predicted"/>
<dbReference type="SUPFAM" id="SSF55718">
    <property type="entry name" value="SCP-like"/>
    <property type="match status" value="1"/>
</dbReference>
<keyword evidence="2" id="KW-0238">DNA-binding</keyword>
<dbReference type="RefSeq" id="WP_107138503.1">
    <property type="nucleotide sequence ID" value="NZ_PYSV01000012.1"/>
</dbReference>
<evidence type="ECO:0000313" key="6">
    <source>
        <dbReference type="Proteomes" id="UP000240317"/>
    </source>
</evidence>
<dbReference type="InterPro" id="IPR036527">
    <property type="entry name" value="SCP2_sterol-bd_dom_sf"/>
</dbReference>
<dbReference type="PANTHER" id="PTHR33204:SF18">
    <property type="entry name" value="TRANSCRIPTIONAL REGULATORY PROTEIN"/>
    <property type="match status" value="1"/>
</dbReference>
<dbReference type="Gene3D" id="3.30.1050.10">
    <property type="entry name" value="SCP2 sterol-binding domain"/>
    <property type="match status" value="1"/>
</dbReference>
<evidence type="ECO:0000256" key="2">
    <source>
        <dbReference type="ARBA" id="ARBA00023125"/>
    </source>
</evidence>
<dbReference type="InterPro" id="IPR011991">
    <property type="entry name" value="ArsR-like_HTH"/>
</dbReference>
<dbReference type="PROSITE" id="PS51118">
    <property type="entry name" value="HTH_HXLR"/>
    <property type="match status" value="1"/>
</dbReference>
<protein>
    <submittedName>
        <fullName evidence="5">Transcriptional regulator</fullName>
    </submittedName>
</protein>
<dbReference type="GO" id="GO:0003677">
    <property type="term" value="F:DNA binding"/>
    <property type="evidence" value="ECO:0007669"/>
    <property type="project" value="UniProtKB-KW"/>
</dbReference>
<keyword evidence="6" id="KW-1185">Reference proteome</keyword>
<dbReference type="OrthoDB" id="9807069at2"/>
<evidence type="ECO:0000259" key="4">
    <source>
        <dbReference type="PROSITE" id="PS51118"/>
    </source>
</evidence>
<keyword evidence="1" id="KW-0805">Transcription regulation</keyword>
<evidence type="ECO:0000313" key="5">
    <source>
        <dbReference type="EMBL" id="PTA67419.1"/>
    </source>
</evidence>
<name>A0A2T3W6A8_9DEIO</name>
<dbReference type="PANTHER" id="PTHR33204">
    <property type="entry name" value="TRANSCRIPTIONAL REGULATOR, MARR FAMILY"/>
    <property type="match status" value="1"/>
</dbReference>
<keyword evidence="3" id="KW-0804">Transcription</keyword>
<dbReference type="SUPFAM" id="SSF46785">
    <property type="entry name" value="Winged helix' DNA-binding domain"/>
    <property type="match status" value="1"/>
</dbReference>
<dbReference type="Pfam" id="PF01638">
    <property type="entry name" value="HxlR"/>
    <property type="match status" value="1"/>
</dbReference>
<dbReference type="EMBL" id="PYSV01000012">
    <property type="protein sequence ID" value="PTA67419.1"/>
    <property type="molecule type" value="Genomic_DNA"/>
</dbReference>
<dbReference type="InterPro" id="IPR036390">
    <property type="entry name" value="WH_DNA-bd_sf"/>
</dbReference>
<dbReference type="AlphaFoldDB" id="A0A2T3W6A8"/>
<organism evidence="5 6">
    <name type="scientific">Deinococcus arcticus</name>
    <dbReference type="NCBI Taxonomy" id="2136176"/>
    <lineage>
        <taxon>Bacteria</taxon>
        <taxon>Thermotogati</taxon>
        <taxon>Deinococcota</taxon>
        <taxon>Deinococci</taxon>
        <taxon>Deinococcales</taxon>
        <taxon>Deinococcaceae</taxon>
        <taxon>Deinococcus</taxon>
    </lineage>
</organism>
<feature type="domain" description="HTH hxlR-type" evidence="4">
    <location>
        <begin position="11"/>
        <end position="109"/>
    </location>
</feature>
<comment type="caution">
    <text evidence="5">The sequence shown here is derived from an EMBL/GenBank/DDBJ whole genome shotgun (WGS) entry which is preliminary data.</text>
</comment>
<sequence length="218" mass="22943">MPGKRVYDDGCAAAHALDLIGERWALLVVRELLPGPRRFTDLQEGLRGISPTVLTQRLNDLEGTGVVRREQLPPPANARVYALTDWGRELEPVLQALGRWGARSPRRPAQAPITTATLLAALKTMNGGGLPQASVALNLGPEGSYTVHLQGQHAEVSPGLNPAAEVTLSGAVGALGAVIFGGQPLADAEAAGAVKVEGKRDVAQHFVRAFPLPPLVEV</sequence>
<dbReference type="Gene3D" id="1.10.10.10">
    <property type="entry name" value="Winged helix-like DNA-binding domain superfamily/Winged helix DNA-binding domain"/>
    <property type="match status" value="1"/>
</dbReference>
<reference evidence="5 6" key="1">
    <citation type="submission" date="2018-03" db="EMBL/GenBank/DDBJ databases">
        <title>Draft genome of Deinococcus sp. OD32.</title>
        <authorList>
            <person name="Wang X.-P."/>
            <person name="Du Z.-J."/>
        </authorList>
    </citation>
    <scope>NUCLEOTIDE SEQUENCE [LARGE SCALE GENOMIC DNA]</scope>
    <source>
        <strain evidence="5 6">OD32</strain>
    </source>
</reference>